<accession>A0A4P9W0P1</accession>
<organism evidence="1 2">
    <name type="scientific">Blyttiomyces helicus</name>
    <dbReference type="NCBI Taxonomy" id="388810"/>
    <lineage>
        <taxon>Eukaryota</taxon>
        <taxon>Fungi</taxon>
        <taxon>Fungi incertae sedis</taxon>
        <taxon>Chytridiomycota</taxon>
        <taxon>Chytridiomycota incertae sedis</taxon>
        <taxon>Chytridiomycetes</taxon>
        <taxon>Chytridiomycetes incertae sedis</taxon>
        <taxon>Blyttiomyces</taxon>
    </lineage>
</organism>
<protein>
    <submittedName>
        <fullName evidence="1">Uncharacterized protein</fullName>
    </submittedName>
</protein>
<sequence>MDFHPGDSKLRPTRRRLVRDATAQTHFDEMEASRVFGMETFAQTVGGENQRNAGDDAFGRRTFSTAPSMSGRQVFQNARAGLLFFEVFVAIVPPHVHPSRAVPPPFATKRGLTSSAQKLVCALGKGKVKTSRRSSTYYIYTTLISRIVEQQLLFWNSNDRAPSAVSLRHGYPGQNLGSERVGGLIIDINPIGVARPERTERTQSHRAIALERAI</sequence>
<evidence type="ECO:0000313" key="2">
    <source>
        <dbReference type="Proteomes" id="UP000269721"/>
    </source>
</evidence>
<reference evidence="2" key="1">
    <citation type="journal article" date="2018" name="Nat. Microbiol.">
        <title>Leveraging single-cell genomics to expand the fungal tree of life.</title>
        <authorList>
            <person name="Ahrendt S.R."/>
            <person name="Quandt C.A."/>
            <person name="Ciobanu D."/>
            <person name="Clum A."/>
            <person name="Salamov A."/>
            <person name="Andreopoulos B."/>
            <person name="Cheng J.F."/>
            <person name="Woyke T."/>
            <person name="Pelin A."/>
            <person name="Henrissat B."/>
            <person name="Reynolds N.K."/>
            <person name="Benny G.L."/>
            <person name="Smith M.E."/>
            <person name="James T.Y."/>
            <person name="Grigoriev I.V."/>
        </authorList>
    </citation>
    <scope>NUCLEOTIDE SEQUENCE [LARGE SCALE GENOMIC DNA]</scope>
</reference>
<dbReference type="AlphaFoldDB" id="A0A4P9W0P1"/>
<evidence type="ECO:0000313" key="1">
    <source>
        <dbReference type="EMBL" id="RKO84120.1"/>
    </source>
</evidence>
<proteinExistence type="predicted"/>
<dbReference type="EMBL" id="ML000473">
    <property type="protein sequence ID" value="RKO84120.1"/>
    <property type="molecule type" value="Genomic_DNA"/>
</dbReference>
<dbReference type="Proteomes" id="UP000269721">
    <property type="component" value="Unassembled WGS sequence"/>
</dbReference>
<keyword evidence="2" id="KW-1185">Reference proteome</keyword>
<name>A0A4P9W0P1_9FUNG</name>
<gene>
    <name evidence="1" type="ORF">BDK51DRAFT_44598</name>
</gene>